<evidence type="ECO:0000259" key="4">
    <source>
        <dbReference type="PROSITE" id="PS51832"/>
    </source>
</evidence>
<dbReference type="Proteomes" id="UP000236379">
    <property type="component" value="Unassembled WGS sequence"/>
</dbReference>
<keyword evidence="6" id="KW-1185">Reference proteome</keyword>
<dbReference type="InterPro" id="IPR019734">
    <property type="entry name" value="TPR_rpt"/>
</dbReference>
<evidence type="ECO:0000313" key="6">
    <source>
        <dbReference type="Proteomes" id="UP000236379"/>
    </source>
</evidence>
<dbReference type="InterPro" id="IPR011990">
    <property type="entry name" value="TPR-like_helical_dom_sf"/>
</dbReference>
<dbReference type="InterPro" id="IPR052020">
    <property type="entry name" value="Cyclic_di-GMP/3'3'-cGAMP_PDE"/>
</dbReference>
<dbReference type="FunFam" id="3.30.70.270:FF:000001">
    <property type="entry name" value="Diguanylate cyclase domain protein"/>
    <property type="match status" value="1"/>
</dbReference>
<dbReference type="Gene3D" id="3.30.70.270">
    <property type="match status" value="1"/>
</dbReference>
<dbReference type="SMART" id="SM00471">
    <property type="entry name" value="HDc"/>
    <property type="match status" value="1"/>
</dbReference>
<dbReference type="SMART" id="SM00028">
    <property type="entry name" value="TPR"/>
    <property type="match status" value="10"/>
</dbReference>
<feature type="domain" description="HD-GYP" evidence="4">
    <location>
        <begin position="408"/>
        <end position="605"/>
    </location>
</feature>
<dbReference type="CDD" id="cd01949">
    <property type="entry name" value="GGDEF"/>
    <property type="match status" value="1"/>
</dbReference>
<dbReference type="InterPro" id="IPR003607">
    <property type="entry name" value="HD/PDEase_dom"/>
</dbReference>
<dbReference type="NCBIfam" id="TIGR00254">
    <property type="entry name" value="GGDEF"/>
    <property type="match status" value="1"/>
</dbReference>
<dbReference type="EMBL" id="PPPD01000001">
    <property type="protein sequence ID" value="PNY82492.1"/>
    <property type="molecule type" value="Genomic_DNA"/>
</dbReference>
<dbReference type="SMART" id="SM00267">
    <property type="entry name" value="GGDEF"/>
    <property type="match status" value="1"/>
</dbReference>
<dbReference type="Pfam" id="PF13424">
    <property type="entry name" value="TPR_12"/>
    <property type="match status" value="1"/>
</dbReference>
<dbReference type="PANTHER" id="PTHR45228:SF8">
    <property type="entry name" value="TWO-COMPONENT RESPONSE REGULATOR-RELATED"/>
    <property type="match status" value="1"/>
</dbReference>
<dbReference type="PROSITE" id="PS51832">
    <property type="entry name" value="HD_GYP"/>
    <property type="match status" value="1"/>
</dbReference>
<evidence type="ECO:0000259" key="3">
    <source>
        <dbReference type="PROSITE" id="PS51831"/>
    </source>
</evidence>
<dbReference type="AlphaFoldDB" id="A0A2K3V131"/>
<comment type="caution">
    <text evidence="5">The sequence shown here is derived from an EMBL/GenBank/DDBJ whole genome shotgun (WGS) entry which is preliminary data.</text>
</comment>
<dbReference type="Pfam" id="PF13487">
    <property type="entry name" value="HD_5"/>
    <property type="match status" value="1"/>
</dbReference>
<dbReference type="SUPFAM" id="SSF55073">
    <property type="entry name" value="Nucleotide cyclase"/>
    <property type="match status" value="1"/>
</dbReference>
<evidence type="ECO:0008006" key="7">
    <source>
        <dbReference type="Google" id="ProtNLM"/>
    </source>
</evidence>
<dbReference type="Gene3D" id="1.10.3210.10">
    <property type="entry name" value="Hypothetical protein af1432"/>
    <property type="match status" value="1"/>
</dbReference>
<name>A0A2K3V131_9DEIO</name>
<dbReference type="Pfam" id="PF13181">
    <property type="entry name" value="TPR_8"/>
    <property type="match status" value="1"/>
</dbReference>
<dbReference type="InterPro" id="IPR043128">
    <property type="entry name" value="Rev_trsase/Diguanyl_cyclase"/>
</dbReference>
<dbReference type="SUPFAM" id="SSF109604">
    <property type="entry name" value="HD-domain/PDEase-like"/>
    <property type="match status" value="1"/>
</dbReference>
<feature type="domain" description="GGDEF" evidence="2">
    <location>
        <begin position="1037"/>
        <end position="1169"/>
    </location>
</feature>
<dbReference type="InterPro" id="IPR006674">
    <property type="entry name" value="HD_domain"/>
</dbReference>
<evidence type="ECO:0000259" key="2">
    <source>
        <dbReference type="PROSITE" id="PS50887"/>
    </source>
</evidence>
<dbReference type="InterPro" id="IPR029787">
    <property type="entry name" value="Nucleotide_cyclase"/>
</dbReference>
<gene>
    <name evidence="5" type="ORF">CVO96_15055</name>
</gene>
<protein>
    <recommendedName>
        <fullName evidence="7">Diguanylate cyclase</fullName>
    </recommendedName>
</protein>
<proteinExistence type="predicted"/>
<dbReference type="PROSITE" id="PS50887">
    <property type="entry name" value="GGDEF"/>
    <property type="match status" value="1"/>
</dbReference>
<accession>A0A2K3V131</accession>
<organism evidence="5 6">
    <name type="scientific">Deinococcus koreensis</name>
    <dbReference type="NCBI Taxonomy" id="2054903"/>
    <lineage>
        <taxon>Bacteria</taxon>
        <taxon>Thermotogati</taxon>
        <taxon>Deinococcota</taxon>
        <taxon>Deinococci</taxon>
        <taxon>Deinococcales</taxon>
        <taxon>Deinococcaceae</taxon>
        <taxon>Deinococcus</taxon>
    </lineage>
</organism>
<dbReference type="PANTHER" id="PTHR45228">
    <property type="entry name" value="CYCLIC DI-GMP PHOSPHODIESTERASE TM_0186-RELATED"/>
    <property type="match status" value="1"/>
</dbReference>
<feature type="domain" description="HD" evidence="3">
    <location>
        <begin position="430"/>
        <end position="554"/>
    </location>
</feature>
<feature type="coiled-coil region" evidence="1">
    <location>
        <begin position="968"/>
        <end position="1006"/>
    </location>
</feature>
<dbReference type="PROSITE" id="PS51831">
    <property type="entry name" value="HD"/>
    <property type="match status" value="1"/>
</dbReference>
<dbReference type="OrthoDB" id="62858at2"/>
<evidence type="ECO:0000256" key="1">
    <source>
        <dbReference type="SAM" id="Coils"/>
    </source>
</evidence>
<dbReference type="SUPFAM" id="SSF48452">
    <property type="entry name" value="TPR-like"/>
    <property type="match status" value="4"/>
</dbReference>
<sequence length="1177" mass="130556">MGDAMNDSFLGTAMPGTGVPDVVMPVSPSSLPAHRSEEALAPYASVCAELAAEGRNEELIDAAQLYAERARAAGQDAQEVEALSMLATAAQHCGQFSVAVNAQQREVELRARDGDRVGQGLCLNNIGMLWSYLGAHADALAALYQCQKLCDQYTEIPDDLRAACNVNIGRIFLTMAQPAQALTFLEPGLEQARRSGDIETELGAMGMSGLAHKDLGEFEQAQAILTEAIDLAREHDLTHHLIDLYDNVGLVHLDQGALNEAQEMFGQSRYWATESHDVQGRVNALLSLGRLEFKRGNAEAAGQHLQEGLELATAHELQASKLSILEGLFTGLEALGRPAEAYPHLRAFRDLERELFSEESERKTQSLTVRFEAERARRETEMYRQLNDASQLARLQAEETVRLRTAELEAVQIEIVNRLGMAAEYRDDKTGQHTRRVGELSASLGQAMGLPQEEIELLRWAARLHDIGKIGVGDDILLKTGRYSAEEYERMKLHTVIGAKVLEGSKSRLLRVAEEIAMTHHERWDGTGYPRGLRGEGIPISGRIVAVADVFDALITERPYKDAWPVQAALDEMQRQAGTQFDPTIVGQLLELITGGQAASGPTTLFGTVAVDMPARLPVPASPANLEVQELIERAWELRQSDLKTGQELAARAIELARQGADERTLGMAHRTAGYYRLHAGAYEEALSHLSQGLDIGVRLDDPGLQADCANYIAAVYNSLQDYAKATDQLALVLRLAREHRDHLREAHCLHNLASISYKNRDLAQAQQFVEQSLELYRNLGVVPGQDHALNTLATIAFDRGQIELAAQSAQTAVEFAQITGNMSVMNLSLALSGKAAAHLGDIEGGKALLLQAIEQAREEDLHVNAAWNHYELGQLLHSHQETAEARTYYERALMASQQWSMRDLELQAYQQLSELAAQEGRHEEAFNLYRQHHDLEREIHDQTAAMKTRSMMTQLEVERAKSEAQIYRLKTIELASANEALERVNAEKSSLVNMLEEQSKLLERQLSEDGLTGLYNRRHIEGLLQHEFMEARVTRRPVSVAMADIDHFKQINDQFSHLVGDQVLRMVAQLFQSAVRNMDSIGRYGGEEFLFVFPNTLLPQAQNVCERVQDLVRAYDWSQIHPRLSVTLSIGVACEPTVANHEKLISVADEQLYRAKDQGRNQICAGGPGERNRAIT</sequence>
<dbReference type="Gene3D" id="1.25.40.10">
    <property type="entry name" value="Tetratricopeptide repeat domain"/>
    <property type="match status" value="3"/>
</dbReference>
<reference evidence="5 6" key="1">
    <citation type="submission" date="2018-01" db="EMBL/GenBank/DDBJ databases">
        <title>Deinococcus koreensis sp. nov., a radiation-resistant bacterium isolated from river water.</title>
        <authorList>
            <person name="Choi A."/>
        </authorList>
    </citation>
    <scope>NUCLEOTIDE SEQUENCE [LARGE SCALE GENOMIC DNA]</scope>
    <source>
        <strain evidence="5 6">SJW1-2</strain>
    </source>
</reference>
<dbReference type="InterPro" id="IPR037522">
    <property type="entry name" value="HD_GYP_dom"/>
</dbReference>
<dbReference type="CDD" id="cd00077">
    <property type="entry name" value="HDc"/>
    <property type="match status" value="1"/>
</dbReference>
<evidence type="ECO:0000313" key="5">
    <source>
        <dbReference type="EMBL" id="PNY82492.1"/>
    </source>
</evidence>
<keyword evidence="1" id="KW-0175">Coiled coil</keyword>
<dbReference type="Pfam" id="PF00990">
    <property type="entry name" value="GGDEF"/>
    <property type="match status" value="1"/>
</dbReference>
<dbReference type="InterPro" id="IPR000160">
    <property type="entry name" value="GGDEF_dom"/>
</dbReference>